<keyword evidence="2" id="KW-0677">Repeat</keyword>
<dbReference type="InterPro" id="IPR009039">
    <property type="entry name" value="EAR"/>
</dbReference>
<accession>A0A6N7ZCT6</accession>
<dbReference type="PROSITE" id="PS50912">
    <property type="entry name" value="EAR"/>
    <property type="match status" value="4"/>
</dbReference>
<comment type="caution">
    <text evidence="3">The sequence shown here is derived from an EMBL/GenBank/DDBJ whole genome shotgun (WGS) entry which is preliminary data.</text>
</comment>
<evidence type="ECO:0000256" key="1">
    <source>
        <dbReference type="ARBA" id="ARBA00022729"/>
    </source>
</evidence>
<dbReference type="OrthoDB" id="8437637at2"/>
<evidence type="ECO:0000313" key="3">
    <source>
        <dbReference type="EMBL" id="MTD59592.1"/>
    </source>
</evidence>
<proteinExistence type="predicted"/>
<evidence type="ECO:0000313" key="4">
    <source>
        <dbReference type="Proteomes" id="UP000440096"/>
    </source>
</evidence>
<dbReference type="Proteomes" id="UP000440096">
    <property type="component" value="Unassembled WGS sequence"/>
</dbReference>
<dbReference type="GO" id="GO:0007165">
    <property type="term" value="P:signal transduction"/>
    <property type="evidence" value="ECO:0007669"/>
    <property type="project" value="TreeGrafter"/>
</dbReference>
<keyword evidence="1" id="KW-0732">Signal</keyword>
<gene>
    <name evidence="3" type="ORF">GKO32_37240</name>
</gene>
<organism evidence="3 4">
    <name type="scientific">Amycolatopsis pithecellobii</name>
    <dbReference type="NCBI Taxonomy" id="664692"/>
    <lineage>
        <taxon>Bacteria</taxon>
        <taxon>Bacillati</taxon>
        <taxon>Actinomycetota</taxon>
        <taxon>Actinomycetes</taxon>
        <taxon>Pseudonocardiales</taxon>
        <taxon>Pseudonocardiaceae</taxon>
        <taxon>Amycolatopsis</taxon>
    </lineage>
</organism>
<dbReference type="PANTHER" id="PTHR15261">
    <property type="entry name" value="THROMBOSPONDIN-TYPE LAMININ G DOMAIN AND EAR REPEAT-CONTAINING"/>
    <property type="match status" value="1"/>
</dbReference>
<dbReference type="SUPFAM" id="SSF50969">
    <property type="entry name" value="YVTN repeat-like/Quinoprotein amine dehydrogenase"/>
    <property type="match status" value="1"/>
</dbReference>
<sequence length="336" mass="37900">MHLLAIPQLAYDVPDTPANMNGGDSDTDLLLLRRGDNGYERWQSIPAPGGEDAEFFRIGDRAFLAVASIRTGSGPYRFATDSRVFEWNGSKFEGFQAFDGYAAKQWKHFRIDDEHFLALAQGVVLPGDDAENLPSRIYRWDGQRFAHFQDIESQWAYNWHAFTVDGRHFLAHADHVRPSVLYRWTGTRFEPHQELADRHGRAFAHFTADGETFLLVARLQSESVLLRWDGARFVAHQALKDPGAREFAVLEGTQGLYVVRVNFVLGTPDNPTTALNSQLYLWRERTLVEVEQFPTTGATDAAVIHEDDGTTLVAVSHSLTADLRFAARTVLYRFAG</sequence>
<reference evidence="3 4" key="1">
    <citation type="submission" date="2019-11" db="EMBL/GenBank/DDBJ databases">
        <title>Draft genome of Amycolatopsis RM579.</title>
        <authorList>
            <person name="Duangmal K."/>
            <person name="Mingma R."/>
        </authorList>
    </citation>
    <scope>NUCLEOTIDE SEQUENCE [LARGE SCALE GENOMIC DNA]</scope>
    <source>
        <strain evidence="3 4">RM579</strain>
    </source>
</reference>
<evidence type="ECO:0008006" key="5">
    <source>
        <dbReference type="Google" id="ProtNLM"/>
    </source>
</evidence>
<dbReference type="Pfam" id="PF03736">
    <property type="entry name" value="EPTP"/>
    <property type="match status" value="4"/>
</dbReference>
<dbReference type="PANTHER" id="PTHR15261:SF4">
    <property type="entry name" value="THROMBOSPONDIN-TYPE LAMININ G DOMAIN AND EAR REPEAT-CONTAINING PROTEIN"/>
    <property type="match status" value="1"/>
</dbReference>
<evidence type="ECO:0000256" key="2">
    <source>
        <dbReference type="ARBA" id="ARBA00022737"/>
    </source>
</evidence>
<dbReference type="AlphaFoldDB" id="A0A6N7ZCT6"/>
<dbReference type="InterPro" id="IPR005492">
    <property type="entry name" value="EPTP"/>
</dbReference>
<dbReference type="InterPro" id="IPR011044">
    <property type="entry name" value="Quino_amine_DH_bsu"/>
</dbReference>
<protein>
    <recommendedName>
        <fullName evidence="5">EPTP domain-containing protein</fullName>
    </recommendedName>
</protein>
<dbReference type="EMBL" id="WMBA01000116">
    <property type="protein sequence ID" value="MTD59592.1"/>
    <property type="molecule type" value="Genomic_DNA"/>
</dbReference>
<name>A0A6N7ZCT6_9PSEU</name>
<keyword evidence="4" id="KW-1185">Reference proteome</keyword>